<keyword evidence="2" id="KW-1185">Reference proteome</keyword>
<dbReference type="AlphaFoldDB" id="A0A5B8MST9"/>
<name>A0A5B8MST9_9CHLO</name>
<proteinExistence type="predicted"/>
<sequence>MAAAGITRSKGVCCRQNVQARRVLTRASAQNNNKVESRRVFARNAALVAAAAVLSVVKTPLPAQADEIPEKLKKKICANNATAKICNK</sequence>
<dbReference type="EMBL" id="CP031043">
    <property type="protein sequence ID" value="QDZ23583.1"/>
    <property type="molecule type" value="Genomic_DNA"/>
</dbReference>
<reference evidence="1 2" key="1">
    <citation type="submission" date="2018-07" db="EMBL/GenBank/DDBJ databases">
        <title>The complete nuclear genome of the prasinophyte Chloropicon primus (CCMP1205).</title>
        <authorList>
            <person name="Pombert J.-F."/>
            <person name="Otis C."/>
            <person name="Turmel M."/>
            <person name="Lemieux C."/>
        </authorList>
    </citation>
    <scope>NUCLEOTIDE SEQUENCE [LARGE SCALE GENOMIC DNA]</scope>
    <source>
        <strain evidence="1 2">CCMP1205</strain>
    </source>
</reference>
<evidence type="ECO:0000313" key="1">
    <source>
        <dbReference type="EMBL" id="QDZ23583.1"/>
    </source>
</evidence>
<dbReference type="Proteomes" id="UP000316726">
    <property type="component" value="Chromosome 10"/>
</dbReference>
<gene>
    <name evidence="1" type="ORF">A3770_10p61010</name>
</gene>
<organism evidence="1 2">
    <name type="scientific">Chloropicon primus</name>
    <dbReference type="NCBI Taxonomy" id="1764295"/>
    <lineage>
        <taxon>Eukaryota</taxon>
        <taxon>Viridiplantae</taxon>
        <taxon>Chlorophyta</taxon>
        <taxon>Chloropicophyceae</taxon>
        <taxon>Chloropicales</taxon>
        <taxon>Chloropicaceae</taxon>
        <taxon>Chloropicon</taxon>
    </lineage>
</organism>
<evidence type="ECO:0000313" key="2">
    <source>
        <dbReference type="Proteomes" id="UP000316726"/>
    </source>
</evidence>
<accession>A0A5B8MST9</accession>
<protein>
    <submittedName>
        <fullName evidence="1">Uncharacterized protein</fullName>
    </submittedName>
</protein>